<gene>
    <name evidence="1" type="ORF">NQ315_004768</name>
</gene>
<dbReference type="GO" id="GO:0006814">
    <property type="term" value="P:sodium ion transport"/>
    <property type="evidence" value="ECO:0007669"/>
    <property type="project" value="InterPro"/>
</dbReference>
<dbReference type="GO" id="GO:0051603">
    <property type="term" value="P:proteolysis involved in protein catabolic process"/>
    <property type="evidence" value="ECO:0007669"/>
    <property type="project" value="InterPro"/>
</dbReference>
<comment type="caution">
    <text evidence="1">The sequence shown here is derived from an EMBL/GenBank/DDBJ whole genome shotgun (WGS) entry which is preliminary data.</text>
</comment>
<name>A0AAV8W2D5_9CUCU</name>
<dbReference type="GO" id="GO:0006813">
    <property type="term" value="P:potassium ion transport"/>
    <property type="evidence" value="ECO:0007669"/>
    <property type="project" value="InterPro"/>
</dbReference>
<protein>
    <submittedName>
        <fullName evidence="1">Uncharacterized protein</fullName>
    </submittedName>
</protein>
<dbReference type="InterPro" id="IPR000402">
    <property type="entry name" value="Na/K_ATPase_sub_beta"/>
</dbReference>
<sequence>MAITGKENDNGVTEFQFYRPENRTKWQNFQRAIYDPQSKQCLGRTPKNWGAALILGGVDVKDPPSIPDLTLWLIRPFTFHNNEFRSGSLAAMSVFESGWKPDLDEEAGVQQVRNSIAAGVFNDLGSGSNIDSYIIRKGATDYRRTYDEANKKGISPISQRNN</sequence>
<keyword evidence="2" id="KW-1185">Reference proteome</keyword>
<evidence type="ECO:0000313" key="1">
    <source>
        <dbReference type="EMBL" id="KAJ8920629.1"/>
    </source>
</evidence>
<reference evidence="1 2" key="1">
    <citation type="journal article" date="2023" name="Insect Mol. Biol.">
        <title>Genome sequencing provides insights into the evolution of gene families encoding plant cell wall-degrading enzymes in longhorned beetles.</title>
        <authorList>
            <person name="Shin N.R."/>
            <person name="Okamura Y."/>
            <person name="Kirsch R."/>
            <person name="Pauchet Y."/>
        </authorList>
    </citation>
    <scope>NUCLEOTIDE SEQUENCE [LARGE SCALE GENOMIC DNA]</scope>
    <source>
        <strain evidence="1">EAD_L_NR</strain>
    </source>
</reference>
<dbReference type="InterPro" id="IPR001353">
    <property type="entry name" value="Proteasome_sua/b"/>
</dbReference>
<organism evidence="1 2">
    <name type="scientific">Exocentrus adspersus</name>
    <dbReference type="NCBI Taxonomy" id="1586481"/>
    <lineage>
        <taxon>Eukaryota</taxon>
        <taxon>Metazoa</taxon>
        <taxon>Ecdysozoa</taxon>
        <taxon>Arthropoda</taxon>
        <taxon>Hexapoda</taxon>
        <taxon>Insecta</taxon>
        <taxon>Pterygota</taxon>
        <taxon>Neoptera</taxon>
        <taxon>Endopterygota</taxon>
        <taxon>Coleoptera</taxon>
        <taxon>Polyphaga</taxon>
        <taxon>Cucujiformia</taxon>
        <taxon>Chrysomeloidea</taxon>
        <taxon>Cerambycidae</taxon>
        <taxon>Lamiinae</taxon>
        <taxon>Acanthocinini</taxon>
        <taxon>Exocentrus</taxon>
    </lineage>
</organism>
<dbReference type="GO" id="GO:0005890">
    <property type="term" value="C:sodium:potassium-exchanging ATPase complex"/>
    <property type="evidence" value="ECO:0007669"/>
    <property type="project" value="InterPro"/>
</dbReference>
<dbReference type="AlphaFoldDB" id="A0AAV8W2D5"/>
<dbReference type="Pfam" id="PF00227">
    <property type="entry name" value="Proteasome"/>
    <property type="match status" value="1"/>
</dbReference>
<evidence type="ECO:0000313" key="2">
    <source>
        <dbReference type="Proteomes" id="UP001159042"/>
    </source>
</evidence>
<proteinExistence type="predicted"/>
<dbReference type="InterPro" id="IPR029055">
    <property type="entry name" value="Ntn_hydrolases_N"/>
</dbReference>
<dbReference type="Gene3D" id="3.60.20.10">
    <property type="entry name" value="Glutamine Phosphoribosylpyrophosphate, subunit 1, domain 1"/>
    <property type="match status" value="1"/>
</dbReference>
<dbReference type="GO" id="GO:0005839">
    <property type="term" value="C:proteasome core complex"/>
    <property type="evidence" value="ECO:0007669"/>
    <property type="project" value="InterPro"/>
</dbReference>
<dbReference type="SUPFAM" id="SSF56235">
    <property type="entry name" value="N-terminal nucleophile aminohydrolases (Ntn hydrolases)"/>
    <property type="match status" value="1"/>
</dbReference>
<dbReference type="Proteomes" id="UP001159042">
    <property type="component" value="Unassembled WGS sequence"/>
</dbReference>
<dbReference type="Gene3D" id="1.20.5.170">
    <property type="match status" value="1"/>
</dbReference>
<accession>A0AAV8W2D5</accession>
<dbReference type="Pfam" id="PF00287">
    <property type="entry name" value="Na_K-ATPase"/>
    <property type="match status" value="1"/>
</dbReference>
<dbReference type="EMBL" id="JANEYG010000013">
    <property type="protein sequence ID" value="KAJ8920629.1"/>
    <property type="molecule type" value="Genomic_DNA"/>
</dbReference>